<feature type="transmembrane region" description="Helical" evidence="14">
    <location>
        <begin position="819"/>
        <end position="837"/>
    </location>
</feature>
<evidence type="ECO:0000256" key="11">
    <source>
        <dbReference type="ARBA" id="ARBA00022989"/>
    </source>
</evidence>
<reference evidence="20" key="1">
    <citation type="submission" date="2020-05" db="EMBL/GenBank/DDBJ databases">
        <title>Phylogenomic resolution of chytrid fungi.</title>
        <authorList>
            <person name="Stajich J.E."/>
            <person name="Amses K."/>
            <person name="Simmons R."/>
            <person name="Seto K."/>
            <person name="Myers J."/>
            <person name="Bonds A."/>
            <person name="Quandt C.A."/>
            <person name="Barry K."/>
            <person name="Liu P."/>
            <person name="Grigoriev I."/>
            <person name="Longcore J.E."/>
            <person name="James T.Y."/>
        </authorList>
    </citation>
    <scope>NUCLEOTIDE SEQUENCE</scope>
    <source>
        <strain evidence="20">PLAUS21</strain>
    </source>
</reference>
<evidence type="ECO:0000259" key="19">
    <source>
        <dbReference type="Pfam" id="PF00690"/>
    </source>
</evidence>
<dbReference type="SFLD" id="SFLDF00027">
    <property type="entry name" value="p-type_atpase"/>
    <property type="match status" value="1"/>
</dbReference>
<dbReference type="GO" id="GO:0006874">
    <property type="term" value="P:intracellular calcium ion homeostasis"/>
    <property type="evidence" value="ECO:0007669"/>
    <property type="project" value="TreeGrafter"/>
</dbReference>
<dbReference type="SUPFAM" id="SSF81665">
    <property type="entry name" value="Calcium ATPase, transmembrane domain M"/>
    <property type="match status" value="1"/>
</dbReference>
<dbReference type="SFLD" id="SFLDS00003">
    <property type="entry name" value="Haloacid_Dehalogenase"/>
    <property type="match status" value="1"/>
</dbReference>
<feature type="domain" description="P-type ATPase A" evidence="16">
    <location>
        <begin position="149"/>
        <end position="245"/>
    </location>
</feature>
<feature type="domain" description="Cation-transporting P-type ATPase C-terminal" evidence="18">
    <location>
        <begin position="763"/>
        <end position="876"/>
    </location>
</feature>
<name>A0AAD5Y667_9FUNG</name>
<feature type="transmembrane region" description="Helical" evidence="14">
    <location>
        <begin position="1198"/>
        <end position="1218"/>
    </location>
</feature>
<dbReference type="Pfam" id="PF13520">
    <property type="entry name" value="AA_permease_2"/>
    <property type="match status" value="1"/>
</dbReference>
<feature type="domain" description="Amino acid permease/ SLC12A" evidence="17">
    <location>
        <begin position="1054"/>
        <end position="1140"/>
    </location>
</feature>
<keyword evidence="10" id="KW-1278">Translocase</keyword>
<evidence type="ECO:0000256" key="2">
    <source>
        <dbReference type="ARBA" id="ARBA00022448"/>
    </source>
</evidence>
<evidence type="ECO:0000256" key="10">
    <source>
        <dbReference type="ARBA" id="ARBA00022967"/>
    </source>
</evidence>
<feature type="transmembrane region" description="Helical" evidence="14">
    <location>
        <begin position="1158"/>
        <end position="1177"/>
    </location>
</feature>
<keyword evidence="8 14" id="KW-0067">ATP-binding</keyword>
<dbReference type="Gene3D" id="1.20.1110.10">
    <property type="entry name" value="Calcium-transporting ATPase, transmembrane domain"/>
    <property type="match status" value="1"/>
</dbReference>
<dbReference type="InterPro" id="IPR008250">
    <property type="entry name" value="ATPase_P-typ_transduc_dom_A_sf"/>
</dbReference>
<evidence type="ECO:0000313" key="21">
    <source>
        <dbReference type="Proteomes" id="UP001210925"/>
    </source>
</evidence>
<keyword evidence="21" id="KW-1185">Reference proteome</keyword>
<dbReference type="InterPro" id="IPR023299">
    <property type="entry name" value="ATPase_P-typ_cyto_dom_N"/>
</dbReference>
<dbReference type="FunFam" id="3.40.50.1000:FF:000018">
    <property type="entry name" value="Calcium-transporting ATPase"/>
    <property type="match status" value="1"/>
</dbReference>
<dbReference type="InterPro" id="IPR001757">
    <property type="entry name" value="P_typ_ATPase"/>
</dbReference>
<feature type="transmembrane region" description="Helical" evidence="14">
    <location>
        <begin position="271"/>
        <end position="292"/>
    </location>
</feature>
<keyword evidence="2 14" id="KW-0813">Transport</keyword>
<evidence type="ECO:0000259" key="17">
    <source>
        <dbReference type="Pfam" id="PF00324"/>
    </source>
</evidence>
<dbReference type="GO" id="GO:0005886">
    <property type="term" value="C:plasma membrane"/>
    <property type="evidence" value="ECO:0007669"/>
    <property type="project" value="TreeGrafter"/>
</dbReference>
<dbReference type="PRINTS" id="PR00119">
    <property type="entry name" value="CATATPASE"/>
</dbReference>
<gene>
    <name evidence="20" type="primary">ACA10_2</name>
    <name evidence="20" type="ORF">HK103_003729</name>
</gene>
<keyword evidence="4 14" id="KW-0812">Transmembrane</keyword>
<evidence type="ECO:0000256" key="12">
    <source>
        <dbReference type="ARBA" id="ARBA00023065"/>
    </source>
</evidence>
<dbReference type="InterPro" id="IPR036412">
    <property type="entry name" value="HAD-like_sf"/>
</dbReference>
<dbReference type="Gene3D" id="2.70.150.10">
    <property type="entry name" value="Calcium-transporting ATPase, cytoplasmic transduction domain A"/>
    <property type="match status" value="1"/>
</dbReference>
<comment type="caution">
    <text evidence="20">The sequence shown here is derived from an EMBL/GenBank/DDBJ whole genome shotgun (WGS) entry which is preliminary data.</text>
</comment>
<feature type="compositionally biased region" description="Polar residues" evidence="15">
    <location>
        <begin position="1429"/>
        <end position="1441"/>
    </location>
</feature>
<evidence type="ECO:0000313" key="20">
    <source>
        <dbReference type="EMBL" id="KAJ3258248.1"/>
    </source>
</evidence>
<dbReference type="PANTHER" id="PTHR24093:SF369">
    <property type="entry name" value="CALCIUM-TRANSPORTING ATPASE"/>
    <property type="match status" value="1"/>
</dbReference>
<dbReference type="InterPro" id="IPR023298">
    <property type="entry name" value="ATPase_P-typ_TM_dom_sf"/>
</dbReference>
<dbReference type="GO" id="GO:0046872">
    <property type="term" value="F:metal ion binding"/>
    <property type="evidence" value="ECO:0007669"/>
    <property type="project" value="UniProtKB-KW"/>
</dbReference>
<dbReference type="PROSITE" id="PS00154">
    <property type="entry name" value="ATPASE_E1_E2"/>
    <property type="match status" value="1"/>
</dbReference>
<dbReference type="InterPro" id="IPR004841">
    <property type="entry name" value="AA-permease/SLC12A_dom"/>
</dbReference>
<evidence type="ECO:0000256" key="13">
    <source>
        <dbReference type="ARBA" id="ARBA00023136"/>
    </source>
</evidence>
<dbReference type="GO" id="GO:0012505">
    <property type="term" value="C:endomembrane system"/>
    <property type="evidence" value="ECO:0007669"/>
    <property type="project" value="UniProtKB-SubCell"/>
</dbReference>
<evidence type="ECO:0000256" key="15">
    <source>
        <dbReference type="SAM" id="MobiDB-lite"/>
    </source>
</evidence>
<keyword evidence="9" id="KW-0460">Magnesium</keyword>
<dbReference type="Gene3D" id="3.40.1110.10">
    <property type="entry name" value="Calcium-transporting ATPase, cytoplasmic domain N"/>
    <property type="match status" value="1"/>
</dbReference>
<comment type="function">
    <text evidence="14">Catalyzes the hydrolysis of ATP coupled with the transport of calcium.</text>
</comment>
<comment type="caution">
    <text evidence="14">Lacks conserved residue(s) required for the propagation of feature annotation.</text>
</comment>
<dbReference type="NCBIfam" id="TIGR01517">
    <property type="entry name" value="ATPase-IIB_Ca"/>
    <property type="match status" value="1"/>
</dbReference>
<keyword evidence="6 14" id="KW-0547">Nucleotide-binding</keyword>
<dbReference type="EMBL" id="JADGKB010000029">
    <property type="protein sequence ID" value="KAJ3258248.1"/>
    <property type="molecule type" value="Genomic_DNA"/>
</dbReference>
<dbReference type="Proteomes" id="UP001210925">
    <property type="component" value="Unassembled WGS sequence"/>
</dbReference>
<dbReference type="Gene3D" id="1.20.1740.10">
    <property type="entry name" value="Amino acid/polyamine transporter I"/>
    <property type="match status" value="2"/>
</dbReference>
<dbReference type="Pfam" id="PF00122">
    <property type="entry name" value="E1-E2_ATPase"/>
    <property type="match status" value="1"/>
</dbReference>
<keyword evidence="11 14" id="KW-1133">Transmembrane helix</keyword>
<dbReference type="Pfam" id="PF00324">
    <property type="entry name" value="AA_permease"/>
    <property type="match status" value="1"/>
</dbReference>
<dbReference type="GO" id="GO:0005524">
    <property type="term" value="F:ATP binding"/>
    <property type="evidence" value="ECO:0007669"/>
    <property type="project" value="UniProtKB-KW"/>
</dbReference>
<feature type="transmembrane region" description="Helical" evidence="14">
    <location>
        <begin position="81"/>
        <end position="102"/>
    </location>
</feature>
<dbReference type="InterPro" id="IPR006068">
    <property type="entry name" value="ATPase_P-typ_cation-transptr_C"/>
</dbReference>
<dbReference type="Pfam" id="PF13246">
    <property type="entry name" value="Cation_ATPase"/>
    <property type="match status" value="1"/>
</dbReference>
<dbReference type="SFLD" id="SFLDG00002">
    <property type="entry name" value="C1.7:_P-type_atpase_like"/>
    <property type="match status" value="1"/>
</dbReference>
<comment type="catalytic activity">
    <reaction evidence="14">
        <text>Ca(2+)(in) + ATP + H2O = Ca(2+)(out) + ADP + phosphate + H(+)</text>
        <dbReference type="Rhea" id="RHEA:18105"/>
        <dbReference type="ChEBI" id="CHEBI:15377"/>
        <dbReference type="ChEBI" id="CHEBI:15378"/>
        <dbReference type="ChEBI" id="CHEBI:29108"/>
        <dbReference type="ChEBI" id="CHEBI:30616"/>
        <dbReference type="ChEBI" id="CHEBI:43474"/>
        <dbReference type="ChEBI" id="CHEBI:456216"/>
        <dbReference type="EC" id="7.2.2.10"/>
    </reaction>
</comment>
<dbReference type="PANTHER" id="PTHR24093">
    <property type="entry name" value="CATION TRANSPORTING ATPASE"/>
    <property type="match status" value="1"/>
</dbReference>
<feature type="region of interest" description="Disordered" evidence="15">
    <location>
        <begin position="1428"/>
        <end position="1447"/>
    </location>
</feature>
<feature type="transmembrane region" description="Helical" evidence="14">
    <location>
        <begin position="1111"/>
        <end position="1129"/>
    </location>
</feature>
<dbReference type="SUPFAM" id="SSF81653">
    <property type="entry name" value="Calcium ATPase, transduction domain A"/>
    <property type="match status" value="1"/>
</dbReference>
<feature type="transmembrane region" description="Helical" evidence="14">
    <location>
        <begin position="1353"/>
        <end position="1375"/>
    </location>
</feature>
<keyword evidence="7 14" id="KW-0106">Calcium</keyword>
<evidence type="ECO:0000256" key="4">
    <source>
        <dbReference type="ARBA" id="ARBA00022692"/>
    </source>
</evidence>
<comment type="subcellular location">
    <subcellularLocation>
        <location evidence="1">Endomembrane system</location>
        <topology evidence="1">Multi-pass membrane protein</topology>
    </subcellularLocation>
    <subcellularLocation>
        <location evidence="14">Membrane</location>
        <topology evidence="14">Multi-pass membrane protein</topology>
    </subcellularLocation>
</comment>
<evidence type="ECO:0000256" key="14">
    <source>
        <dbReference type="RuleBase" id="RU361146"/>
    </source>
</evidence>
<feature type="transmembrane region" description="Helical" evidence="14">
    <location>
        <begin position="304"/>
        <end position="332"/>
    </location>
</feature>
<dbReference type="EC" id="7.2.2.10" evidence="14"/>
<feature type="transmembrane region" description="Helical" evidence="14">
    <location>
        <begin position="1078"/>
        <end position="1099"/>
    </location>
</feature>
<dbReference type="Pfam" id="PF00689">
    <property type="entry name" value="Cation_ATPase_C"/>
    <property type="match status" value="1"/>
</dbReference>
<evidence type="ECO:0000256" key="1">
    <source>
        <dbReference type="ARBA" id="ARBA00004127"/>
    </source>
</evidence>
<feature type="transmembrane region" description="Helical" evidence="14">
    <location>
        <begin position="108"/>
        <end position="129"/>
    </location>
</feature>
<dbReference type="PRINTS" id="PR00120">
    <property type="entry name" value="HATPASE"/>
</dbReference>
<proteinExistence type="inferred from homology"/>
<dbReference type="InterPro" id="IPR002293">
    <property type="entry name" value="AA/rel_permease1"/>
</dbReference>
<dbReference type="InterPro" id="IPR018303">
    <property type="entry name" value="ATPase_P-typ_P_site"/>
</dbReference>
<keyword evidence="5" id="KW-0479">Metal-binding</keyword>
<organism evidence="20 21">
    <name type="scientific">Boothiomyces macroporosus</name>
    <dbReference type="NCBI Taxonomy" id="261099"/>
    <lineage>
        <taxon>Eukaryota</taxon>
        <taxon>Fungi</taxon>
        <taxon>Fungi incertae sedis</taxon>
        <taxon>Chytridiomycota</taxon>
        <taxon>Chytridiomycota incertae sedis</taxon>
        <taxon>Chytridiomycetes</taxon>
        <taxon>Rhizophydiales</taxon>
        <taxon>Terramycetaceae</taxon>
        <taxon>Boothiomyces</taxon>
    </lineage>
</organism>
<keyword evidence="13 14" id="KW-0472">Membrane</keyword>
<evidence type="ECO:0000259" key="16">
    <source>
        <dbReference type="Pfam" id="PF00122"/>
    </source>
</evidence>
<comment type="similarity">
    <text evidence="14">Belongs to the cation transport ATPase (P-type) (TC 3.A.3) family.</text>
</comment>
<dbReference type="GO" id="GO:0005388">
    <property type="term" value="F:P-type calcium transporter activity"/>
    <property type="evidence" value="ECO:0007669"/>
    <property type="project" value="UniProtKB-EC"/>
</dbReference>
<dbReference type="GO" id="GO:0016887">
    <property type="term" value="F:ATP hydrolysis activity"/>
    <property type="evidence" value="ECO:0007669"/>
    <property type="project" value="InterPro"/>
</dbReference>
<dbReference type="SUPFAM" id="SSF56784">
    <property type="entry name" value="HAD-like"/>
    <property type="match status" value="1"/>
</dbReference>
<dbReference type="InterPro" id="IPR004014">
    <property type="entry name" value="ATPase_P-typ_cation-transptr_N"/>
</dbReference>
<protein>
    <recommendedName>
        <fullName evidence="14">Calcium-transporting ATPase</fullName>
        <ecNumber evidence="14">7.2.2.10</ecNumber>
    </recommendedName>
</protein>
<dbReference type="Gene3D" id="3.40.50.1000">
    <property type="entry name" value="HAD superfamily/HAD-like"/>
    <property type="match status" value="1"/>
</dbReference>
<keyword evidence="12 14" id="KW-0406">Ion transport</keyword>
<evidence type="ECO:0000259" key="18">
    <source>
        <dbReference type="Pfam" id="PF00689"/>
    </source>
</evidence>
<evidence type="ECO:0000256" key="3">
    <source>
        <dbReference type="ARBA" id="ARBA00022568"/>
    </source>
</evidence>
<dbReference type="InterPro" id="IPR059000">
    <property type="entry name" value="ATPase_P-type_domA"/>
</dbReference>
<evidence type="ECO:0000256" key="7">
    <source>
        <dbReference type="ARBA" id="ARBA00022837"/>
    </source>
</evidence>
<feature type="transmembrane region" description="Helical" evidence="14">
    <location>
        <begin position="1381"/>
        <end position="1399"/>
    </location>
</feature>
<dbReference type="SUPFAM" id="SSF81660">
    <property type="entry name" value="Metal cation-transporting ATPase, ATP-binding domain N"/>
    <property type="match status" value="1"/>
</dbReference>
<evidence type="ECO:0000256" key="8">
    <source>
        <dbReference type="ARBA" id="ARBA00022840"/>
    </source>
</evidence>
<dbReference type="InterPro" id="IPR006408">
    <property type="entry name" value="P-type_ATPase_IIB"/>
</dbReference>
<feature type="domain" description="Cation-transporting P-type ATPase N-terminal" evidence="19">
    <location>
        <begin position="26"/>
        <end position="90"/>
    </location>
</feature>
<dbReference type="Pfam" id="PF00690">
    <property type="entry name" value="Cation_ATPase_N"/>
    <property type="match status" value="1"/>
</dbReference>
<accession>A0AAD5Y667</accession>
<evidence type="ECO:0000256" key="6">
    <source>
        <dbReference type="ARBA" id="ARBA00022741"/>
    </source>
</evidence>
<evidence type="ECO:0000256" key="9">
    <source>
        <dbReference type="ARBA" id="ARBA00022842"/>
    </source>
</evidence>
<sequence length="1447" mass="156558">MTSHSLSTEELTKLVDPKNPTLLKELGGIEGVAQKLGTDLTTGLTLIDKARTDFYGTNALPEVIPTTFLEFIWQALQDKTLVILMIAAAVELGVGVYKSFFAADKEKLALLDGATILVAVTIVVLIGAVSDYRKQAQFRQLNDFGKSFNTNKVIRNNNTEQVNAADLVVGDIVIIETGVVVPADGLLVSGYNIEADESTMTGEPHAVKKDQVKDPFLLSGTSINNGVGKMVIIATGINSLNGKTMLALDVEPEDTPLQQKLGKLADNIAKYAIYGSIAIILLLFVLYLILHAGNYQSFELAEAMLNIIILAVAIIVVAVPEGLPLAVTLSLAHATLQMLKDNNLVRHLASCETMGNATTICSDKTGTLTLNKMTVVEGIVLESKFEQSTIEQLKLASPLIKFVAKSLNVNSSAAMTVKNGKAVMEGSKTEVALLDFTKLLGFDYVEDRKETKVISLMPFSSARKRMSCLVEVTEEEVPRTLGLSKEDAEECIFVKGASEIVLEHCYKYVNKDGKIMVLSNEEKAKYNQYIKEFAGKALRTICAAIKPVRKGEGMMDDVIDDDSELVLVGIFGILDPLRPEVPNAVAQCQAAGVCVRMVTGDGIETAKAIARGCGILSADGIVMEGPEFRNLSQEQMDQILPKLQVLARSSPLDKQILVNNLKRLGETVAVTGDGTNDAPALTSADVGFSMGIAGTEVAKEASDIILIDDNFASIVKAVIWGRCVYDAIKKFLQFQLTVNISASVITIITSIYTTIADDRKPESVLNAVQLLWVNLVMDTLAALALATDPPSDELLNRKPAKKDESLITHSMMKQMIGQALYQVFICLFLYFLGPTWFPGGTINNETPEQGYPTATIVFNAFIFCNMFNEINSRSISKEPEGLSAANWGISILAGFGSLPVGFLIRLLPDFEKPELEELEVKSPSQSVDSTATLPNIVELDERVADQNVTAPLPVHRTLSAERWKRAIRSTRLQVRVVRGFKQADGKVIRAAETMSQKSSRSSRSAFEANISPAERWSRLREHVITNYSSNQRRHPPTLANFADPRRVRREKIYRAVSNIVGAGIFVLTGKAAKENAGPGIVFSFIIAGVVSSLSSLCYAELASTLPVSGSAYSYTYASLGEIIAWIIGWDLMLEYLVGAATANYDPLVPPNTGTRGEYGASGVLEAAVSVFFAYIGFDAVTTASQEAVNPQRDLPIGIIGSLSVCTLLYISVCMVLTGMQNYKAIDVNAPVAGAVRQYGYPVLTIFTEVGAVAGLTSVLLTSLLGQPRIFQAMSLDGLFPPVFARIHPTRKTPYAATLTSSLICATLASLLPVDLLGNLTSVGTLFAFFLVSISVMVLRITSPDLKRHFVIPGGKFVGGFVIPGLSATFTLFLISQAAVSSLLRIIIWLAVGLVIYFGYGYHHSVIGNKIAKEEDHGGSFELLHRERSSAVSQSTETSNLYEENETA</sequence>
<dbReference type="NCBIfam" id="TIGR01494">
    <property type="entry name" value="ATPase_P-type"/>
    <property type="match status" value="2"/>
</dbReference>
<evidence type="ECO:0000256" key="5">
    <source>
        <dbReference type="ARBA" id="ARBA00022723"/>
    </source>
</evidence>
<keyword evidence="3 14" id="KW-0109">Calcium transport</keyword>
<feature type="transmembrane region" description="Helical" evidence="14">
    <location>
        <begin position="1238"/>
        <end position="1264"/>
    </location>
</feature>
<dbReference type="InterPro" id="IPR044492">
    <property type="entry name" value="P_typ_ATPase_HD_dom"/>
</dbReference>
<feature type="transmembrane region" description="Helical" evidence="14">
    <location>
        <begin position="1319"/>
        <end position="1341"/>
    </location>
</feature>
<dbReference type="InterPro" id="IPR023214">
    <property type="entry name" value="HAD_sf"/>
</dbReference>